<reference evidence="11" key="1">
    <citation type="journal article" date="2019" name="Int. J. Syst. Evol. Microbiol.">
        <title>The Global Catalogue of Microorganisms (GCM) 10K type strain sequencing project: providing services to taxonomists for standard genome sequencing and annotation.</title>
        <authorList>
            <consortium name="The Broad Institute Genomics Platform"/>
            <consortium name="The Broad Institute Genome Sequencing Center for Infectious Disease"/>
            <person name="Wu L."/>
            <person name="Ma J."/>
        </authorList>
    </citation>
    <scope>NUCLEOTIDE SEQUENCE [LARGE SCALE GENOMIC DNA]</scope>
    <source>
        <strain evidence="11">JCM 18720</strain>
    </source>
</reference>
<dbReference type="NCBIfam" id="NF009732">
    <property type="entry name" value="PRK13255.1"/>
    <property type="match status" value="1"/>
</dbReference>
<name>A0ABP9S158_9GAMM</name>
<gene>
    <name evidence="9" type="primary">tpm</name>
    <name evidence="10" type="ORF">GCM10025772_14030</name>
</gene>
<dbReference type="EC" id="2.1.1.67" evidence="4 9"/>
<dbReference type="SUPFAM" id="SSF53335">
    <property type="entry name" value="S-adenosyl-L-methionine-dependent methyltransferases"/>
    <property type="match status" value="1"/>
</dbReference>
<dbReference type="PANTHER" id="PTHR10259">
    <property type="entry name" value="THIOPURINE S-METHYLTRANSFERASE"/>
    <property type="match status" value="1"/>
</dbReference>
<evidence type="ECO:0000313" key="10">
    <source>
        <dbReference type="EMBL" id="GAA5190107.1"/>
    </source>
</evidence>
<evidence type="ECO:0000256" key="2">
    <source>
        <dbReference type="ARBA" id="ARBA00004496"/>
    </source>
</evidence>
<sequence>MEPQFWHQRWHANQIGFHLPHPNPLLTRHWMSHNGTVLVPLCGKSLDLPWLAERGHQVWGIELNEQAAQSLFSEQGLSPERTSKNGLTRFSAGPMTVLQGDFFDVSPQDLPPLTHFYDRAALIALPPEMRQQYVAHLASLLPSGAEGLLVTLDYPQSLIAGPPFSVPDQEVRQRFELWFEVEHLASQDILADSPKFQAKGVPWLEERVYRMVRR</sequence>
<accession>A0ABP9S158</accession>
<dbReference type="NCBIfam" id="TIGR03840">
    <property type="entry name" value="TMPT_Se_Te"/>
    <property type="match status" value="1"/>
</dbReference>
<dbReference type="HAMAP" id="MF_00812">
    <property type="entry name" value="Thiopur_methtran"/>
    <property type="match status" value="1"/>
</dbReference>
<evidence type="ECO:0000256" key="7">
    <source>
        <dbReference type="ARBA" id="ARBA00022679"/>
    </source>
</evidence>
<dbReference type="InterPro" id="IPR025835">
    <property type="entry name" value="Thiopurine_S-MeTrfase"/>
</dbReference>
<dbReference type="PANTHER" id="PTHR10259:SF11">
    <property type="entry name" value="THIOPURINE S-METHYLTRANSFERASE"/>
    <property type="match status" value="1"/>
</dbReference>
<feature type="binding site" evidence="9">
    <location>
        <position position="10"/>
    </location>
    <ligand>
        <name>S-adenosyl-L-methionine</name>
        <dbReference type="ChEBI" id="CHEBI:59789"/>
    </ligand>
</feature>
<evidence type="ECO:0000256" key="4">
    <source>
        <dbReference type="ARBA" id="ARBA00011905"/>
    </source>
</evidence>
<dbReference type="InterPro" id="IPR029063">
    <property type="entry name" value="SAM-dependent_MTases_sf"/>
</dbReference>
<dbReference type="PROSITE" id="PS51585">
    <property type="entry name" value="SAM_MT_TPMT"/>
    <property type="match status" value="1"/>
</dbReference>
<evidence type="ECO:0000256" key="8">
    <source>
        <dbReference type="ARBA" id="ARBA00022691"/>
    </source>
</evidence>
<comment type="catalytic activity">
    <reaction evidence="1 9">
        <text>S-adenosyl-L-methionine + a thiopurine = S-adenosyl-L-homocysteine + a thiopurine S-methylether.</text>
        <dbReference type="EC" id="2.1.1.67"/>
    </reaction>
</comment>
<dbReference type="InterPro" id="IPR008854">
    <property type="entry name" value="TPMT"/>
</dbReference>
<feature type="binding site" evidence="9">
    <location>
        <position position="62"/>
    </location>
    <ligand>
        <name>S-adenosyl-L-methionine</name>
        <dbReference type="ChEBI" id="CHEBI:59789"/>
    </ligand>
</feature>
<comment type="caution">
    <text evidence="10">The sequence shown here is derived from an EMBL/GenBank/DDBJ whole genome shotgun (WGS) entry which is preliminary data.</text>
</comment>
<comment type="similarity">
    <text evidence="3 9">Belongs to the class I-like SAM-binding methyltransferase superfamily. TPMT family.</text>
</comment>
<dbReference type="Gene3D" id="3.40.50.150">
    <property type="entry name" value="Vaccinia Virus protein VP39"/>
    <property type="match status" value="1"/>
</dbReference>
<keyword evidence="8 9" id="KW-0949">S-adenosyl-L-methionine</keyword>
<feature type="binding site" evidence="9">
    <location>
        <position position="41"/>
    </location>
    <ligand>
        <name>S-adenosyl-L-methionine</name>
        <dbReference type="ChEBI" id="CHEBI:59789"/>
    </ligand>
</feature>
<dbReference type="PIRSF" id="PIRSF023956">
    <property type="entry name" value="Thiopurine_S-methyltransferase"/>
    <property type="match status" value="1"/>
</dbReference>
<dbReference type="EMBL" id="BAABLF010000007">
    <property type="protein sequence ID" value="GAA5190107.1"/>
    <property type="molecule type" value="Genomic_DNA"/>
</dbReference>
<dbReference type="Proteomes" id="UP001501600">
    <property type="component" value="Unassembled WGS sequence"/>
</dbReference>
<dbReference type="InterPro" id="IPR022474">
    <property type="entry name" value="Thiopur_S-MeTfrase_Se/Te_detox"/>
</dbReference>
<keyword evidence="7 9" id="KW-0808">Transferase</keyword>
<dbReference type="Pfam" id="PF05724">
    <property type="entry name" value="TPMT"/>
    <property type="match status" value="1"/>
</dbReference>
<proteinExistence type="inferred from homology"/>
<comment type="subcellular location">
    <subcellularLocation>
        <location evidence="2 9">Cytoplasm</location>
    </subcellularLocation>
</comment>
<evidence type="ECO:0000256" key="3">
    <source>
        <dbReference type="ARBA" id="ARBA00008145"/>
    </source>
</evidence>
<keyword evidence="5 9" id="KW-0963">Cytoplasm</keyword>
<evidence type="ECO:0000313" key="11">
    <source>
        <dbReference type="Proteomes" id="UP001501600"/>
    </source>
</evidence>
<evidence type="ECO:0000256" key="9">
    <source>
        <dbReference type="HAMAP-Rule" id="MF_00812"/>
    </source>
</evidence>
<organism evidence="10 11">
    <name type="scientific">Ferrimonas gelatinilytica</name>
    <dbReference type="NCBI Taxonomy" id="1255257"/>
    <lineage>
        <taxon>Bacteria</taxon>
        <taxon>Pseudomonadati</taxon>
        <taxon>Pseudomonadota</taxon>
        <taxon>Gammaproteobacteria</taxon>
        <taxon>Alteromonadales</taxon>
        <taxon>Ferrimonadaceae</taxon>
        <taxon>Ferrimonas</taxon>
    </lineage>
</organism>
<evidence type="ECO:0000256" key="5">
    <source>
        <dbReference type="ARBA" id="ARBA00022490"/>
    </source>
</evidence>
<protein>
    <recommendedName>
        <fullName evidence="4 9">Thiopurine S-methyltransferase</fullName>
        <ecNumber evidence="4 9">2.1.1.67</ecNumber>
    </recommendedName>
    <alternativeName>
        <fullName evidence="9">Thiopurine methyltransferase</fullName>
    </alternativeName>
</protein>
<evidence type="ECO:0000256" key="6">
    <source>
        <dbReference type="ARBA" id="ARBA00022603"/>
    </source>
</evidence>
<feature type="binding site" evidence="9">
    <location>
        <position position="119"/>
    </location>
    <ligand>
        <name>S-adenosyl-L-methionine</name>
        <dbReference type="ChEBI" id="CHEBI:59789"/>
    </ligand>
</feature>
<evidence type="ECO:0000256" key="1">
    <source>
        <dbReference type="ARBA" id="ARBA00000903"/>
    </source>
</evidence>
<dbReference type="RefSeq" id="WP_345316332.1">
    <property type="nucleotide sequence ID" value="NZ_BAABLF010000007.1"/>
</dbReference>
<keyword evidence="11" id="KW-1185">Reference proteome</keyword>
<keyword evidence="6 9" id="KW-0489">Methyltransferase</keyword>